<proteinExistence type="predicted"/>
<gene>
    <name evidence="1" type="ORF">ACOLOM_LOCUS4127</name>
</gene>
<organism evidence="1 2">
    <name type="scientific">Acaulospora colombiana</name>
    <dbReference type="NCBI Taxonomy" id="27376"/>
    <lineage>
        <taxon>Eukaryota</taxon>
        <taxon>Fungi</taxon>
        <taxon>Fungi incertae sedis</taxon>
        <taxon>Mucoromycota</taxon>
        <taxon>Glomeromycotina</taxon>
        <taxon>Glomeromycetes</taxon>
        <taxon>Diversisporales</taxon>
        <taxon>Acaulosporaceae</taxon>
        <taxon>Acaulospora</taxon>
    </lineage>
</organism>
<keyword evidence="2" id="KW-1185">Reference proteome</keyword>
<reference evidence="1" key="1">
    <citation type="submission" date="2021-06" db="EMBL/GenBank/DDBJ databases">
        <authorList>
            <person name="Kallberg Y."/>
            <person name="Tangrot J."/>
            <person name="Rosling A."/>
        </authorList>
    </citation>
    <scope>NUCLEOTIDE SEQUENCE</scope>
    <source>
        <strain evidence="1">CL356</strain>
    </source>
</reference>
<sequence>MNFSFTDRLTELNNARDRSLITDEEYSMLRGRLFESFVAGPPTSSNPAPPPSQQQYLSPPLSPQQLSSSPPSSSPQQLSLPPPRHFSLPPHQNSTTSPPSSMSITHSNETISSSSPAPIIRSNKSSSSLPRRIRSSNNNTNDPSSGSNIISTLFNVVSPRKSRSNNVLSLFPTSTNNISHGNEITHPSNNRFATASDNVEVSTISNDIRSISEELQPLSISETIPETRRLPEIAETENQHPSASVQIAITNSPNVTPIDSSDVAQSPPPRRSLATTRPSSMICTNSEHVSFEINRNDSVGENDVNEGQQSPSSPRQPHVNAATLARRHRRALSWGFNSSVFGNNSSDRNNRSHGDNRNGEGAANERNENNNGNNVNNESASTNPTTIAGNPESNYIFNETDQFEQLVPELPPPPYTPPESSQTRGRRRPSAFFIKPKTSAELRKELQKLIEQSKKEANSLKIEEARLRMRLNSKPEELDRVKRKIRESNEKYQRKIETVNNKLRQISARENNVDGGGGRN</sequence>
<comment type="caution">
    <text evidence="1">The sequence shown here is derived from an EMBL/GenBank/DDBJ whole genome shotgun (WGS) entry which is preliminary data.</text>
</comment>
<evidence type="ECO:0000313" key="2">
    <source>
        <dbReference type="Proteomes" id="UP000789525"/>
    </source>
</evidence>
<dbReference type="EMBL" id="CAJVPT010006578">
    <property type="protein sequence ID" value="CAG8532394.1"/>
    <property type="molecule type" value="Genomic_DNA"/>
</dbReference>
<evidence type="ECO:0000313" key="1">
    <source>
        <dbReference type="EMBL" id="CAG8532394.1"/>
    </source>
</evidence>
<protein>
    <submittedName>
        <fullName evidence="1">4997_t:CDS:1</fullName>
    </submittedName>
</protein>
<dbReference type="Proteomes" id="UP000789525">
    <property type="component" value="Unassembled WGS sequence"/>
</dbReference>
<accession>A0ACA9LJ11</accession>
<name>A0ACA9LJ11_9GLOM</name>